<dbReference type="RefSeq" id="WP_241913936.1">
    <property type="nucleotide sequence ID" value="NZ_CP093326.1"/>
</dbReference>
<dbReference type="SUPFAM" id="SSF46785">
    <property type="entry name" value="Winged helix' DNA-binding domain"/>
    <property type="match status" value="1"/>
</dbReference>
<dbReference type="SMART" id="SM00345">
    <property type="entry name" value="HTH_GNTR"/>
    <property type="match status" value="1"/>
</dbReference>
<reference evidence="5 6" key="1">
    <citation type="submission" date="2022-03" db="EMBL/GenBank/DDBJ databases">
        <title>Isotopic signatures of nitrous oxide derived from detoxification processes.</title>
        <authorList>
            <person name="Behrendt U."/>
            <person name="Buchen C."/>
            <person name="Well R."/>
            <person name="Ulrich A."/>
            <person name="Rohe L."/>
            <person name="Kolb S."/>
            <person name="Schloter M."/>
            <person name="Horn M.A."/>
            <person name="Augustin J."/>
        </authorList>
    </citation>
    <scope>NUCLEOTIDE SEQUENCE [LARGE SCALE GENOMIC DNA]</scope>
    <source>
        <strain evidence="5 6">S4-C24</strain>
    </source>
</reference>
<organism evidence="5 6">
    <name type="scientific">Arthrobacter sulfonylureivorans</name>
    <dbReference type="NCBI Taxonomy" id="2486855"/>
    <lineage>
        <taxon>Bacteria</taxon>
        <taxon>Bacillati</taxon>
        <taxon>Actinomycetota</taxon>
        <taxon>Actinomycetes</taxon>
        <taxon>Micrococcales</taxon>
        <taxon>Micrococcaceae</taxon>
        <taxon>Arthrobacter</taxon>
    </lineage>
</organism>
<accession>A0ABY3W655</accession>
<name>A0ABY3W655_9MICC</name>
<dbReference type="InterPro" id="IPR011711">
    <property type="entry name" value="GntR_C"/>
</dbReference>
<gene>
    <name evidence="5" type="ORF">MNQ99_17890</name>
</gene>
<sequence>MPHNSAPAGAPAFLRVHRPSTVDLIATELRNAIYSGGLPVGSPLREVEISRQLGVSRSPLREAAQRLVQEGLLTAIPGQGLRVATVSEDRLPDLFEARIAVETHAARILIRHNDAGALAKVTAAFDHLTEAVKGTDARTIGDADLDFHFALVEAAGNTRLTRYMSTLVVETRLASFSSKQGYVVRRDVTPSHQAIMAALKSGNAEAAAAAIAEHLTEATARMTGELAERGIEVETVAGAPEPGAVYELGPIDHTPNPAD</sequence>
<keyword evidence="1" id="KW-0805">Transcription regulation</keyword>
<dbReference type="PANTHER" id="PTHR43537:SF5">
    <property type="entry name" value="UXU OPERON TRANSCRIPTIONAL REGULATOR"/>
    <property type="match status" value="1"/>
</dbReference>
<dbReference type="InterPro" id="IPR036390">
    <property type="entry name" value="WH_DNA-bd_sf"/>
</dbReference>
<keyword evidence="2" id="KW-0238">DNA-binding</keyword>
<evidence type="ECO:0000256" key="3">
    <source>
        <dbReference type="ARBA" id="ARBA00023163"/>
    </source>
</evidence>
<keyword evidence="6" id="KW-1185">Reference proteome</keyword>
<protein>
    <submittedName>
        <fullName evidence="5">GntR family transcriptional regulator</fullName>
    </submittedName>
</protein>
<evidence type="ECO:0000313" key="5">
    <source>
        <dbReference type="EMBL" id="UNK45759.1"/>
    </source>
</evidence>
<evidence type="ECO:0000256" key="1">
    <source>
        <dbReference type="ARBA" id="ARBA00023015"/>
    </source>
</evidence>
<dbReference type="CDD" id="cd07377">
    <property type="entry name" value="WHTH_GntR"/>
    <property type="match status" value="1"/>
</dbReference>
<proteinExistence type="predicted"/>
<dbReference type="Pfam" id="PF00392">
    <property type="entry name" value="GntR"/>
    <property type="match status" value="1"/>
</dbReference>
<dbReference type="Proteomes" id="UP000829069">
    <property type="component" value="Chromosome"/>
</dbReference>
<keyword evidence="3" id="KW-0804">Transcription</keyword>
<dbReference type="Pfam" id="PF07729">
    <property type="entry name" value="FCD"/>
    <property type="match status" value="1"/>
</dbReference>
<dbReference type="InterPro" id="IPR036388">
    <property type="entry name" value="WH-like_DNA-bd_sf"/>
</dbReference>
<dbReference type="PROSITE" id="PS50949">
    <property type="entry name" value="HTH_GNTR"/>
    <property type="match status" value="1"/>
</dbReference>
<evidence type="ECO:0000256" key="2">
    <source>
        <dbReference type="ARBA" id="ARBA00023125"/>
    </source>
</evidence>
<dbReference type="InterPro" id="IPR000524">
    <property type="entry name" value="Tscrpt_reg_HTH_GntR"/>
</dbReference>
<dbReference type="SUPFAM" id="SSF48008">
    <property type="entry name" value="GntR ligand-binding domain-like"/>
    <property type="match status" value="1"/>
</dbReference>
<dbReference type="EMBL" id="CP093326">
    <property type="protein sequence ID" value="UNK45759.1"/>
    <property type="molecule type" value="Genomic_DNA"/>
</dbReference>
<evidence type="ECO:0000259" key="4">
    <source>
        <dbReference type="PROSITE" id="PS50949"/>
    </source>
</evidence>
<dbReference type="Gene3D" id="1.10.10.10">
    <property type="entry name" value="Winged helix-like DNA-binding domain superfamily/Winged helix DNA-binding domain"/>
    <property type="match status" value="1"/>
</dbReference>
<dbReference type="InterPro" id="IPR008920">
    <property type="entry name" value="TF_FadR/GntR_C"/>
</dbReference>
<dbReference type="SMART" id="SM00895">
    <property type="entry name" value="FCD"/>
    <property type="match status" value="1"/>
</dbReference>
<feature type="domain" description="HTH gntR-type" evidence="4">
    <location>
        <begin position="19"/>
        <end position="86"/>
    </location>
</feature>
<dbReference type="Gene3D" id="1.20.120.530">
    <property type="entry name" value="GntR ligand-binding domain-like"/>
    <property type="match status" value="1"/>
</dbReference>
<dbReference type="PANTHER" id="PTHR43537">
    <property type="entry name" value="TRANSCRIPTIONAL REGULATOR, GNTR FAMILY"/>
    <property type="match status" value="1"/>
</dbReference>
<evidence type="ECO:0000313" key="6">
    <source>
        <dbReference type="Proteomes" id="UP000829069"/>
    </source>
</evidence>